<dbReference type="GO" id="GO:0004736">
    <property type="term" value="F:pyruvate carboxylase activity"/>
    <property type="evidence" value="ECO:0007669"/>
    <property type="project" value="TreeGrafter"/>
</dbReference>
<dbReference type="EMBL" id="LT629750">
    <property type="protein sequence ID" value="SDT11044.1"/>
    <property type="molecule type" value="Genomic_DNA"/>
</dbReference>
<dbReference type="InterPro" id="IPR055268">
    <property type="entry name" value="PCB-like"/>
</dbReference>
<dbReference type="Pfam" id="PF02436">
    <property type="entry name" value="PYC_OADA"/>
    <property type="match status" value="1"/>
</dbReference>
<keyword evidence="3" id="KW-1185">Reference proteome</keyword>
<organism evidence="2 3">
    <name type="scientific">Bradyrhizobium canariense</name>
    <dbReference type="NCBI Taxonomy" id="255045"/>
    <lineage>
        <taxon>Bacteria</taxon>
        <taxon>Pseudomonadati</taxon>
        <taxon>Pseudomonadota</taxon>
        <taxon>Alphaproteobacteria</taxon>
        <taxon>Hyphomicrobiales</taxon>
        <taxon>Nitrobacteraceae</taxon>
        <taxon>Bradyrhizobium</taxon>
    </lineage>
</organism>
<dbReference type="SUPFAM" id="SSF51569">
    <property type="entry name" value="Aldolase"/>
    <property type="match status" value="1"/>
</dbReference>
<dbReference type="Proteomes" id="UP000243904">
    <property type="component" value="Chromosome I"/>
</dbReference>
<dbReference type="PROSITE" id="PS50991">
    <property type="entry name" value="PYR_CT"/>
    <property type="match status" value="1"/>
</dbReference>
<dbReference type="PANTHER" id="PTHR43778:SF2">
    <property type="entry name" value="PYRUVATE CARBOXYLASE, MITOCHONDRIAL"/>
    <property type="match status" value="1"/>
</dbReference>
<name>A0A1H1XP62_9BRAD</name>
<feature type="domain" description="Pyruvate carboxyltransferase" evidence="1">
    <location>
        <begin position="5"/>
        <end position="267"/>
    </location>
</feature>
<sequence length="523" mass="57620">MSKTIRFVEETLRDGQLSLWATRMDTRTMLGIAGTLDEAGFQRACISSGAAFDTAIRFLREDPWKRLRLVRAAMPKTPIEFLVRGRNLIGWKRYPDDIAALMLRCLKRAGFDWMLIFDGLNDFRNIAFHMACAKREGLKVSTYLCYAESPVHTDEYFVKKALELVELGVDVINFGDPAGLLNAARAQTLMPALLSSIADRADLLISVHTSTGQALECYEEAMRHGARSVSTVALPLANSESLPSTIDIMRSTEKLGFDCGVDRRAVEKIDAYFAYVALRDSKPVGKPVVYDEQAYQEYCGHQIPGGMISNFVNQHREAGTLNLLPTILTEMAQVRAELGHPPMVTPWSQLVGVQATLNVTTGQRYATVPDQLKLYARGSYGQIPAPIDPNVLDRLLAGGPSTPIDPLAFDGEPTLREIRAQNAFASDEELILRIFYDEATLAEARRLTKGINLSAVVDRPVKALVEAAVAAPIESSVNLEVKSNRENLTYGDASHVLEVIRAADGLDRVDLQTPAYSLSVEAT</sequence>
<dbReference type="Gene3D" id="3.20.20.70">
    <property type="entry name" value="Aldolase class I"/>
    <property type="match status" value="1"/>
</dbReference>
<dbReference type="GO" id="GO:0006094">
    <property type="term" value="P:gluconeogenesis"/>
    <property type="evidence" value="ECO:0007669"/>
    <property type="project" value="TreeGrafter"/>
</dbReference>
<dbReference type="InterPro" id="IPR003379">
    <property type="entry name" value="Carboxylase_cons_dom"/>
</dbReference>
<gene>
    <name evidence="2" type="ORF">SAMN05444158_4421</name>
</gene>
<accession>A0A1H1XP62</accession>
<evidence type="ECO:0000313" key="2">
    <source>
        <dbReference type="EMBL" id="SDT11044.1"/>
    </source>
</evidence>
<protein>
    <submittedName>
        <fullName evidence="2">Oxaloacetate decarboxylase, alpha subunit/pyruvate carboxylase subunit B</fullName>
    </submittedName>
</protein>
<dbReference type="InterPro" id="IPR000891">
    <property type="entry name" value="PYR_CT"/>
</dbReference>
<reference evidence="3" key="1">
    <citation type="submission" date="2016-10" db="EMBL/GenBank/DDBJ databases">
        <authorList>
            <person name="Varghese N."/>
            <person name="Submissions S."/>
        </authorList>
    </citation>
    <scope>NUCLEOTIDE SEQUENCE [LARGE SCALE GENOMIC DNA]</scope>
    <source>
        <strain evidence="3">GAS369</strain>
    </source>
</reference>
<evidence type="ECO:0000313" key="3">
    <source>
        <dbReference type="Proteomes" id="UP000243904"/>
    </source>
</evidence>
<dbReference type="PANTHER" id="PTHR43778">
    <property type="entry name" value="PYRUVATE CARBOXYLASE"/>
    <property type="match status" value="1"/>
</dbReference>
<dbReference type="SUPFAM" id="SSF89000">
    <property type="entry name" value="post-HMGL domain-like"/>
    <property type="match status" value="1"/>
</dbReference>
<dbReference type="AlphaFoldDB" id="A0A1H1XP62"/>
<keyword evidence="2" id="KW-0670">Pyruvate</keyword>
<dbReference type="GO" id="GO:0005737">
    <property type="term" value="C:cytoplasm"/>
    <property type="evidence" value="ECO:0007669"/>
    <property type="project" value="TreeGrafter"/>
</dbReference>
<dbReference type="RefSeq" id="WP_167558839.1">
    <property type="nucleotide sequence ID" value="NZ_LT629750.1"/>
</dbReference>
<dbReference type="CDD" id="cd07937">
    <property type="entry name" value="DRE_TIM_PC_TC_5S"/>
    <property type="match status" value="1"/>
</dbReference>
<evidence type="ECO:0000259" key="1">
    <source>
        <dbReference type="PROSITE" id="PS50991"/>
    </source>
</evidence>
<dbReference type="InterPro" id="IPR013785">
    <property type="entry name" value="Aldolase_TIM"/>
</dbReference>
<proteinExistence type="predicted"/>